<dbReference type="InterPro" id="IPR014820">
    <property type="entry name" value="PriCT_1"/>
</dbReference>
<proteinExistence type="predicted"/>
<dbReference type="InterPro" id="IPR027417">
    <property type="entry name" value="P-loop_NTPase"/>
</dbReference>
<accession>A0A174BX43</accession>
<dbReference type="SMART" id="SM00943">
    <property type="entry name" value="Prim-Pol"/>
    <property type="match status" value="1"/>
</dbReference>
<dbReference type="Proteomes" id="UP000095544">
    <property type="component" value="Unassembled WGS sequence"/>
</dbReference>
<feature type="domain" description="Primase C-terminal 1" evidence="1">
    <location>
        <begin position="187"/>
        <end position="253"/>
    </location>
</feature>
<dbReference type="OrthoDB" id="9802530at2"/>
<dbReference type="SUPFAM" id="SSF52540">
    <property type="entry name" value="P-loop containing nucleoside triphosphate hydrolases"/>
    <property type="match status" value="1"/>
</dbReference>
<evidence type="ECO:0000313" key="4">
    <source>
        <dbReference type="Proteomes" id="UP000095544"/>
    </source>
</evidence>
<dbReference type="Gene3D" id="3.40.50.300">
    <property type="entry name" value="P-loop containing nucleotide triphosphate hydrolases"/>
    <property type="match status" value="1"/>
</dbReference>
<dbReference type="Gene3D" id="3.30.720.160">
    <property type="entry name" value="Bifunctional DNA primase/polymerase, N-terminal"/>
    <property type="match status" value="1"/>
</dbReference>
<evidence type="ECO:0000259" key="2">
    <source>
        <dbReference type="SMART" id="SM00943"/>
    </source>
</evidence>
<dbReference type="SUPFAM" id="SSF56747">
    <property type="entry name" value="Prim-pol domain"/>
    <property type="match status" value="1"/>
</dbReference>
<feature type="domain" description="DNA primase/polymerase bifunctional N-terminal" evidence="2">
    <location>
        <begin position="9"/>
        <end position="168"/>
    </location>
</feature>
<evidence type="ECO:0000259" key="1">
    <source>
        <dbReference type="SMART" id="SM00942"/>
    </source>
</evidence>
<dbReference type="RefSeq" id="WP_055151836.1">
    <property type="nucleotide sequence ID" value="NZ_CYZU01000008.1"/>
</dbReference>
<dbReference type="EMBL" id="CYZU01000008">
    <property type="protein sequence ID" value="CUO05197.1"/>
    <property type="molecule type" value="Genomic_DNA"/>
</dbReference>
<dbReference type="SMART" id="SM00942">
    <property type="entry name" value="PriCT_1"/>
    <property type="match status" value="1"/>
</dbReference>
<evidence type="ECO:0000313" key="3">
    <source>
        <dbReference type="EMBL" id="CUO05197.1"/>
    </source>
</evidence>
<gene>
    <name evidence="3" type="ORF">ERS852491_01145</name>
</gene>
<dbReference type="AlphaFoldDB" id="A0A174BX43"/>
<protein>
    <submittedName>
        <fullName evidence="3">DNA repair protein RadA</fullName>
    </submittedName>
</protein>
<dbReference type="CDD" id="cd04859">
    <property type="entry name" value="Prim_Pol"/>
    <property type="match status" value="1"/>
</dbReference>
<dbReference type="Pfam" id="PF09250">
    <property type="entry name" value="Prim-Pol"/>
    <property type="match status" value="1"/>
</dbReference>
<dbReference type="STRING" id="39482.ERS852491_01145"/>
<sequence>MAEAMKDWALKYAEIGLAVFPLKPKDKRPATENGCKAATINKQQIEAWWDRYPDYNIGIATGSVSGGLVVIDLDVDEEKGVNGYESLTAWQKENGELPETWTSITGRGGYHYIYKDGATNRNRAGLYDGVDIRGEGGYIVAPPSIHPNGRQYEWEQGPGDCEIAQADNRVMNFIMGPAPEDWEKQTFQEPEVIPKGERTNSMIRLIGSLKAKGLDDGAIKAAVRAENAKKCIPPITDQELEKTVFPALKRGWKTEKPYTAIHDNGKFRQQKNYSLEMLTMKEVEEKSPEWLITDYIPRYQITTLAGDGGAGKTTIWCDIAAAVSSGNPCFLEAGIPEDFSKADPGTVLFFSSEDSAEYTLRSRLRKAGAALENIHSISLKDERFSDVKFDSPFLERLIEHYRPKLVIFDPIQSFIPPDIQMGQRNAMRSCLNPLIGLGEKYGTTFLVIVHANKQSGVYGRKRIADSADIWDISRSVLMVGDTPEKGVRYLSHEKCNYGMTGDTVLFSIENGSIINKGYTEKKDREFVSENSFIVQQRPQKEEAKEFILSFLSDGEKEVAELDEMAAAQSITKNSLKNAKAELRKEGKIKYRNFGYGSDRKYFISLIPSEKVNE</sequence>
<name>A0A174BX43_9FIRM</name>
<dbReference type="InterPro" id="IPR015330">
    <property type="entry name" value="DNA_primase/pol_bifunc_N"/>
</dbReference>
<organism evidence="3 4">
    <name type="scientific">Faecalicatena contorta</name>
    <dbReference type="NCBI Taxonomy" id="39482"/>
    <lineage>
        <taxon>Bacteria</taxon>
        <taxon>Bacillati</taxon>
        <taxon>Bacillota</taxon>
        <taxon>Clostridia</taxon>
        <taxon>Lachnospirales</taxon>
        <taxon>Lachnospiraceae</taxon>
        <taxon>Faecalicatena</taxon>
    </lineage>
</organism>
<dbReference type="Pfam" id="PF13481">
    <property type="entry name" value="AAA_25"/>
    <property type="match status" value="1"/>
</dbReference>
<reference evidence="3 4" key="1">
    <citation type="submission" date="2015-09" db="EMBL/GenBank/DDBJ databases">
        <authorList>
            <consortium name="Pathogen Informatics"/>
        </authorList>
    </citation>
    <scope>NUCLEOTIDE SEQUENCE [LARGE SCALE GENOMIC DNA]</scope>
    <source>
        <strain evidence="3 4">2789STDY5834876</strain>
    </source>
</reference>